<dbReference type="EMBL" id="LAZR01066028">
    <property type="protein sequence ID" value="KKK54371.1"/>
    <property type="molecule type" value="Genomic_DNA"/>
</dbReference>
<proteinExistence type="predicted"/>
<sequence length="77" mass="8832">MSSPVGKKTCLNCGWSRINDGWQYDDNEIMRVCCFALPHVVQKMSIQLCSLWETSDKCGVRFDTPNDPLWFSLEGDK</sequence>
<comment type="caution">
    <text evidence="1">The sequence shown here is derived from an EMBL/GenBank/DDBJ whole genome shotgun (WGS) entry which is preliminary data.</text>
</comment>
<evidence type="ECO:0000313" key="1">
    <source>
        <dbReference type="EMBL" id="KKK54371.1"/>
    </source>
</evidence>
<name>A0A0F8Z2R4_9ZZZZ</name>
<organism evidence="1">
    <name type="scientific">marine sediment metagenome</name>
    <dbReference type="NCBI Taxonomy" id="412755"/>
    <lineage>
        <taxon>unclassified sequences</taxon>
        <taxon>metagenomes</taxon>
        <taxon>ecological metagenomes</taxon>
    </lineage>
</organism>
<reference evidence="1" key="1">
    <citation type="journal article" date="2015" name="Nature">
        <title>Complex archaea that bridge the gap between prokaryotes and eukaryotes.</title>
        <authorList>
            <person name="Spang A."/>
            <person name="Saw J.H."/>
            <person name="Jorgensen S.L."/>
            <person name="Zaremba-Niedzwiedzka K."/>
            <person name="Martijn J."/>
            <person name="Lind A.E."/>
            <person name="van Eijk R."/>
            <person name="Schleper C."/>
            <person name="Guy L."/>
            <person name="Ettema T.J."/>
        </authorList>
    </citation>
    <scope>NUCLEOTIDE SEQUENCE</scope>
</reference>
<accession>A0A0F8Z2R4</accession>
<protein>
    <submittedName>
        <fullName evidence="1">Uncharacterized protein</fullName>
    </submittedName>
</protein>
<gene>
    <name evidence="1" type="ORF">LCGC14_3085410</name>
</gene>
<dbReference type="AlphaFoldDB" id="A0A0F8Z2R4"/>